<evidence type="ECO:0000256" key="2">
    <source>
        <dbReference type="ARBA" id="ARBA00009187"/>
    </source>
</evidence>
<comment type="function">
    <text evidence="10">Mediator of sterol homeostasis involved in sterol uptake, trafficking and distribution into membranes.</text>
</comment>
<dbReference type="Proteomes" id="UP000017836">
    <property type="component" value="Unassembled WGS sequence"/>
</dbReference>
<evidence type="ECO:0000256" key="5">
    <source>
        <dbReference type="ARBA" id="ARBA00022824"/>
    </source>
</evidence>
<keyword evidence="10" id="KW-0746">Sphingolipid metabolism</keyword>
<dbReference type="GO" id="GO:0006665">
    <property type="term" value="P:sphingolipid metabolic process"/>
    <property type="evidence" value="ECO:0000318"/>
    <property type="project" value="GO_Central"/>
</dbReference>
<dbReference type="EMBL" id="KI392062">
    <property type="protein sequence ID" value="ERN19960.1"/>
    <property type="molecule type" value="Genomic_DNA"/>
</dbReference>
<dbReference type="Pfam" id="PF04161">
    <property type="entry name" value="Arv1"/>
    <property type="match status" value="1"/>
</dbReference>
<evidence type="ECO:0000313" key="12">
    <source>
        <dbReference type="Proteomes" id="UP000017836"/>
    </source>
</evidence>
<dbReference type="KEGG" id="atr:18448362"/>
<organism evidence="11 12">
    <name type="scientific">Amborella trichopoda</name>
    <dbReference type="NCBI Taxonomy" id="13333"/>
    <lineage>
        <taxon>Eukaryota</taxon>
        <taxon>Viridiplantae</taxon>
        <taxon>Streptophyta</taxon>
        <taxon>Embryophyta</taxon>
        <taxon>Tracheophyta</taxon>
        <taxon>Spermatophyta</taxon>
        <taxon>Magnoliopsida</taxon>
        <taxon>Amborellales</taxon>
        <taxon>Amborellaceae</taxon>
        <taxon>Amborella</taxon>
    </lineage>
</organism>
<keyword evidence="7 10" id="KW-0445">Lipid transport</keyword>
<keyword evidence="12" id="KW-1185">Reference proteome</keyword>
<dbReference type="OMA" id="MLDMNVK"/>
<dbReference type="STRING" id="13333.U5DCK2"/>
<dbReference type="HOGENOM" id="CLU_057366_1_0_1"/>
<evidence type="ECO:0000256" key="4">
    <source>
        <dbReference type="ARBA" id="ARBA00022692"/>
    </source>
</evidence>
<dbReference type="GO" id="GO:0005794">
    <property type="term" value="C:Golgi apparatus"/>
    <property type="evidence" value="ECO:0000318"/>
    <property type="project" value="GO_Central"/>
</dbReference>
<evidence type="ECO:0000256" key="9">
    <source>
        <dbReference type="ARBA" id="ARBA00023136"/>
    </source>
</evidence>
<dbReference type="PANTHER" id="PTHR14467:SF0">
    <property type="entry name" value="PROTEIN ARV1"/>
    <property type="match status" value="1"/>
</dbReference>
<dbReference type="GO" id="GO:0016125">
    <property type="term" value="P:sterol metabolic process"/>
    <property type="evidence" value="ECO:0000318"/>
    <property type="project" value="GO_Central"/>
</dbReference>
<keyword evidence="4 10" id="KW-0812">Transmembrane</keyword>
<gene>
    <name evidence="11" type="ORF">AMTR_s00071p00127790</name>
</gene>
<reference evidence="12" key="1">
    <citation type="journal article" date="2013" name="Science">
        <title>The Amborella genome and the evolution of flowering plants.</title>
        <authorList>
            <consortium name="Amborella Genome Project"/>
        </authorList>
    </citation>
    <scope>NUCLEOTIDE SEQUENCE [LARGE SCALE GENOMIC DNA]</scope>
</reference>
<dbReference type="OrthoDB" id="2192830at2759"/>
<evidence type="ECO:0000256" key="8">
    <source>
        <dbReference type="ARBA" id="ARBA00023098"/>
    </source>
</evidence>
<comment type="similarity">
    <text evidence="2 10">Belongs to the ARV1 family.</text>
</comment>
<evidence type="ECO:0000256" key="7">
    <source>
        <dbReference type="ARBA" id="ARBA00023055"/>
    </source>
</evidence>
<evidence type="ECO:0000256" key="3">
    <source>
        <dbReference type="ARBA" id="ARBA00022448"/>
    </source>
</evidence>
<dbReference type="Gramene" id="ERN19960">
    <property type="protein sequence ID" value="ERN19960"/>
    <property type="gene ID" value="AMTR_s00071p00127790"/>
</dbReference>
<evidence type="ECO:0000256" key="6">
    <source>
        <dbReference type="ARBA" id="ARBA00022989"/>
    </source>
</evidence>
<protein>
    <recommendedName>
        <fullName evidence="10">Protein ARV</fullName>
    </recommendedName>
</protein>
<feature type="transmembrane region" description="Helical" evidence="10">
    <location>
        <begin position="119"/>
        <end position="142"/>
    </location>
</feature>
<comment type="function">
    <text evidence="10">Regulates also the sphingolipid metabolism.</text>
</comment>
<dbReference type="PANTHER" id="PTHR14467">
    <property type="entry name" value="ARV1"/>
    <property type="match status" value="1"/>
</dbReference>
<evidence type="ECO:0000256" key="1">
    <source>
        <dbReference type="ARBA" id="ARBA00004477"/>
    </source>
</evidence>
<dbReference type="GO" id="GO:0032541">
    <property type="term" value="C:cortical endoplasmic reticulum"/>
    <property type="evidence" value="ECO:0000318"/>
    <property type="project" value="GO_Central"/>
</dbReference>
<keyword evidence="5 10" id="KW-0256">Endoplasmic reticulum</keyword>
<keyword evidence="8 10" id="KW-0443">Lipid metabolism</keyword>
<proteinExistence type="inferred from homology"/>
<dbReference type="GO" id="GO:0005789">
    <property type="term" value="C:endoplasmic reticulum membrane"/>
    <property type="evidence" value="ECO:0007669"/>
    <property type="project" value="UniProtKB-SubCell"/>
</dbReference>
<dbReference type="GO" id="GO:0097036">
    <property type="term" value="P:regulation of plasma membrane sterol distribution"/>
    <property type="evidence" value="ECO:0000318"/>
    <property type="project" value="GO_Central"/>
</dbReference>
<evidence type="ECO:0000313" key="11">
    <source>
        <dbReference type="EMBL" id="ERN19960.1"/>
    </source>
</evidence>
<keyword evidence="9 10" id="KW-0472">Membrane</keyword>
<keyword evidence="6 10" id="KW-1133">Transmembrane helix</keyword>
<comment type="caution">
    <text evidence="10">Lacks conserved residue(s) required for the propagation of feature annotation.</text>
</comment>
<accession>U5DCK2</accession>
<sequence>MGFRCVHCGFEVRALFIQYSPGNIRLTKCGRCGAVADEYVECEYMILLIDLILHKAKAYRHLLYNFPNRNVVNLEGILWKSAFFFLVIDTCRELAVNKIQEGLGSSASSSASPCTCGKLLMNVFLGNFIFLGALLLGTKILQKSSSEILRFKEVLLAIIVSSYFKIFLITMMIWEFPLSVLFIIDLFVLSSNAVALKVLTNATTNGCIGVCLTAHAAKYFVSHMKVVLGLGFLRCLGLISC</sequence>
<comment type="subcellular location">
    <subcellularLocation>
        <location evidence="1 10">Endoplasmic reticulum membrane</location>
        <topology evidence="1 10">Multi-pass membrane protein</topology>
    </subcellularLocation>
</comment>
<evidence type="ECO:0000256" key="10">
    <source>
        <dbReference type="RuleBase" id="RU368065"/>
    </source>
</evidence>
<dbReference type="InterPro" id="IPR007290">
    <property type="entry name" value="Arv1"/>
</dbReference>
<name>U5DCK2_AMBTC</name>
<keyword evidence="3 10" id="KW-0813">Transport</keyword>
<dbReference type="GO" id="GO:0032366">
    <property type="term" value="P:intracellular sterol transport"/>
    <property type="evidence" value="ECO:0000318"/>
    <property type="project" value="GO_Central"/>
</dbReference>
<dbReference type="AlphaFoldDB" id="U5DCK2"/>
<dbReference type="eggNOG" id="KOG3134">
    <property type="taxonomic scope" value="Eukaryota"/>
</dbReference>
<feature type="transmembrane region" description="Helical" evidence="10">
    <location>
        <begin position="154"/>
        <end position="174"/>
    </location>
</feature>